<reference evidence="3" key="3">
    <citation type="submission" date="2022-07" db="EMBL/GenBank/DDBJ databases">
        <title>Parvimonas micra travels from the subgingival sulcus of the human oral cavity to the colorectal adenocarcinoma.</title>
        <authorList>
            <person name="Conde-Perez K."/>
            <person name="Buetas E."/>
            <person name="Aja-Macaya P."/>
            <person name="Martin-De Arribas E."/>
            <person name="Iglesias-Corras I."/>
            <person name="Trigo-Tasende N."/>
            <person name="Nasser-Ali M."/>
            <person name="Estevez L.S."/>
            <person name="Rumbo-Feal S."/>
            <person name="Otero-Alen B."/>
            <person name="Noguera J.F."/>
            <person name="Concha A."/>
            <person name="Pardinas-Lopez S."/>
            <person name="Carda-Dieguez M."/>
            <person name="Gomez-Randulfe I."/>
            <person name="Martinez-Lago N."/>
            <person name="Ladra S."/>
            <person name="Aparicio L.A."/>
            <person name="Bou G."/>
            <person name="Mira A."/>
            <person name="Vallejo J.A."/>
            <person name="Poza M."/>
        </authorList>
    </citation>
    <scope>NUCLEOTIDE SEQUENCE</scope>
    <source>
        <strain evidence="3">PM102KC-G-1</strain>
    </source>
</reference>
<proteinExistence type="predicted"/>
<sequence length="164" mass="19658">MSKRIATISYEKEITDIEYDNLFNSLKSYEKNELFCNFKGQISNSNIKCKKCKTSVKDIVHTNLLVCPCCFETIYKLIENKKLKPTLIYSNFIKRLLCNDFRKYRGKKPEYAKEFFENEIKISDLERELEHSIETEEFLKCDILKNAIEDLKKKNLKFRRRINE</sequence>
<gene>
    <name evidence="2" type="ORF">HXM94_02220</name>
    <name evidence="3" type="ORF">NM222_04870</name>
    <name evidence="1" type="ORF">NW74_03150</name>
</gene>
<dbReference type="RefSeq" id="WP_041953774.1">
    <property type="nucleotide sequence ID" value="NZ_CAJPUJ010000014.1"/>
</dbReference>
<organism evidence="1 4">
    <name type="scientific">Parvimonas micra</name>
    <dbReference type="NCBI Taxonomy" id="33033"/>
    <lineage>
        <taxon>Bacteria</taxon>
        <taxon>Bacillati</taxon>
        <taxon>Bacillota</taxon>
        <taxon>Tissierellia</taxon>
        <taxon>Tissierellales</taxon>
        <taxon>Peptoniphilaceae</taxon>
        <taxon>Parvimonas</taxon>
    </lineage>
</organism>
<evidence type="ECO:0000313" key="2">
    <source>
        <dbReference type="EMBL" id="MBF1306595.1"/>
    </source>
</evidence>
<dbReference type="AlphaFoldDB" id="A0A0B4S0S1"/>
<dbReference type="KEGG" id="pmic:NW74_03150"/>
<reference evidence="1 4" key="1">
    <citation type="submission" date="2014-10" db="EMBL/GenBank/DDBJ databases">
        <title>Complete genome sequence of Parvimonas micra KCOM 1535 (= ChDC B708).</title>
        <authorList>
            <person name="Kook J.-K."/>
            <person name="Park S.-N."/>
            <person name="Lim Y.K."/>
            <person name="Roh H."/>
        </authorList>
    </citation>
    <scope>NUCLEOTIDE SEQUENCE [LARGE SCALE GENOMIC DNA]</scope>
    <source>
        <strain evidence="1">KCOM 1535</strain>
        <strain evidence="4">KCOM 1535 / ChDC B708</strain>
    </source>
</reference>
<dbReference type="EMBL" id="JABZRE010000004">
    <property type="protein sequence ID" value="MBF1306595.1"/>
    <property type="molecule type" value="Genomic_DNA"/>
</dbReference>
<accession>A0A0B4S0S1</accession>
<keyword evidence="4" id="KW-1185">Reference proteome</keyword>
<name>A0A0B4S0S1_9FIRM</name>
<dbReference type="EMBL" id="CP101412">
    <property type="protein sequence ID" value="WBB30314.1"/>
    <property type="molecule type" value="Genomic_DNA"/>
</dbReference>
<evidence type="ECO:0000313" key="3">
    <source>
        <dbReference type="EMBL" id="WBB30314.1"/>
    </source>
</evidence>
<dbReference type="Proteomes" id="UP000758611">
    <property type="component" value="Unassembled WGS sequence"/>
</dbReference>
<dbReference type="EMBL" id="CP009761">
    <property type="protein sequence ID" value="AIZ36403.1"/>
    <property type="molecule type" value="Genomic_DNA"/>
</dbReference>
<reference evidence="2" key="2">
    <citation type="submission" date="2020-04" db="EMBL/GenBank/DDBJ databases">
        <title>Deep metagenomics examines the oral microbiome during advanced dental caries in children, revealing novel taxa and co-occurrences with host molecules.</title>
        <authorList>
            <person name="Baker J.L."/>
            <person name="Morton J.T."/>
            <person name="Dinis M."/>
            <person name="Alvarez R."/>
            <person name="Tran N.C."/>
            <person name="Knight R."/>
            <person name="Edlund A."/>
        </authorList>
    </citation>
    <scope>NUCLEOTIDE SEQUENCE</scope>
    <source>
        <strain evidence="2">JCVI_23_bin.11</strain>
    </source>
</reference>
<dbReference type="STRING" id="33033.NW74_03150"/>
<dbReference type="Proteomes" id="UP000031386">
    <property type="component" value="Chromosome"/>
</dbReference>
<dbReference type="OrthoDB" id="1701148at2"/>
<protein>
    <submittedName>
        <fullName evidence="1">Uncharacterized protein</fullName>
    </submittedName>
</protein>
<evidence type="ECO:0000313" key="4">
    <source>
        <dbReference type="Proteomes" id="UP000031386"/>
    </source>
</evidence>
<dbReference type="Proteomes" id="UP001210690">
    <property type="component" value="Chromosome"/>
</dbReference>
<evidence type="ECO:0000313" key="1">
    <source>
        <dbReference type="EMBL" id="AIZ36403.1"/>
    </source>
</evidence>